<dbReference type="InterPro" id="IPR001841">
    <property type="entry name" value="Znf_RING"/>
</dbReference>
<keyword evidence="16" id="KW-1185">Reference proteome</keyword>
<keyword evidence="6" id="KW-0227">DNA damage</keyword>
<proteinExistence type="predicted"/>
<comment type="catalytic activity">
    <reaction evidence="1">
        <text>S-ubiquitinyl-[E2 ubiquitin-conjugating enzyme]-L-cysteine + [acceptor protein]-L-lysine = [E2 ubiquitin-conjugating enzyme]-L-cysteine + N(6)-ubiquitinyl-[acceptor protein]-L-lysine.</text>
        <dbReference type="EC" id="2.3.2.27"/>
    </reaction>
</comment>
<dbReference type="Pfam" id="PF13923">
    <property type="entry name" value="zf-C3HC4_2"/>
    <property type="match status" value="1"/>
</dbReference>
<evidence type="ECO:0000256" key="5">
    <source>
        <dbReference type="ARBA" id="ARBA00022723"/>
    </source>
</evidence>
<dbReference type="AlphaFoldDB" id="A0ABD2QN10"/>
<evidence type="ECO:0000256" key="6">
    <source>
        <dbReference type="ARBA" id="ARBA00022763"/>
    </source>
</evidence>
<keyword evidence="9" id="KW-0862">Zinc</keyword>
<feature type="region of interest" description="Disordered" evidence="13">
    <location>
        <begin position="95"/>
        <end position="114"/>
    </location>
</feature>
<dbReference type="PANTHER" id="PTHR23328">
    <property type="entry name" value="RING-TYPE DOMAIN-CONTAINING PROTEIN"/>
    <property type="match status" value="1"/>
</dbReference>
<evidence type="ECO:0000256" key="2">
    <source>
        <dbReference type="ARBA" id="ARBA00004123"/>
    </source>
</evidence>
<reference evidence="15 16" key="1">
    <citation type="submission" date="2024-11" db="EMBL/GenBank/DDBJ databases">
        <title>Adaptive evolution of stress response genes in parasites aligns with host niche diversity.</title>
        <authorList>
            <person name="Hahn C."/>
            <person name="Resl P."/>
        </authorList>
    </citation>
    <scope>NUCLEOTIDE SEQUENCE [LARGE SCALE GENOMIC DNA]</scope>
    <source>
        <strain evidence="15">EGGRZ-B1_66</strain>
        <tissue evidence="15">Body</tissue>
    </source>
</reference>
<dbReference type="InterPro" id="IPR051657">
    <property type="entry name" value="RNF168/RNF169_E3_ubiq-ligase"/>
</dbReference>
<evidence type="ECO:0000256" key="13">
    <source>
        <dbReference type="SAM" id="MobiDB-lite"/>
    </source>
</evidence>
<dbReference type="GO" id="GO:0006974">
    <property type="term" value="P:DNA damage response"/>
    <property type="evidence" value="ECO:0007669"/>
    <property type="project" value="UniProtKB-KW"/>
</dbReference>
<keyword evidence="12" id="KW-0175">Coiled coil</keyword>
<dbReference type="PROSITE" id="PS50089">
    <property type="entry name" value="ZF_RING_2"/>
    <property type="match status" value="1"/>
</dbReference>
<evidence type="ECO:0000256" key="8">
    <source>
        <dbReference type="ARBA" id="ARBA00022786"/>
    </source>
</evidence>
<evidence type="ECO:0000256" key="3">
    <source>
        <dbReference type="ARBA" id="ARBA00012483"/>
    </source>
</evidence>
<dbReference type="PANTHER" id="PTHR23328:SF0">
    <property type="entry name" value="RING-TYPE DOMAIN-CONTAINING PROTEIN"/>
    <property type="match status" value="1"/>
</dbReference>
<feature type="domain" description="RING-type" evidence="14">
    <location>
        <begin position="5"/>
        <end position="44"/>
    </location>
</feature>
<evidence type="ECO:0000256" key="12">
    <source>
        <dbReference type="SAM" id="Coils"/>
    </source>
</evidence>
<dbReference type="PROSITE" id="PS00518">
    <property type="entry name" value="ZF_RING_1"/>
    <property type="match status" value="1"/>
</dbReference>
<keyword evidence="4" id="KW-0808">Transferase</keyword>
<evidence type="ECO:0000256" key="9">
    <source>
        <dbReference type="ARBA" id="ARBA00022833"/>
    </source>
</evidence>
<evidence type="ECO:0000256" key="4">
    <source>
        <dbReference type="ARBA" id="ARBA00022679"/>
    </source>
</evidence>
<evidence type="ECO:0000256" key="7">
    <source>
        <dbReference type="ARBA" id="ARBA00022771"/>
    </source>
</evidence>
<dbReference type="GO" id="GO:0005634">
    <property type="term" value="C:nucleus"/>
    <property type="evidence" value="ECO:0007669"/>
    <property type="project" value="UniProtKB-SubCell"/>
</dbReference>
<dbReference type="InterPro" id="IPR017907">
    <property type="entry name" value="Znf_RING_CS"/>
</dbReference>
<keyword evidence="7 11" id="KW-0863">Zinc-finger</keyword>
<keyword evidence="5" id="KW-0479">Metal-binding</keyword>
<organism evidence="15 16">
    <name type="scientific">Cichlidogyrus casuarinus</name>
    <dbReference type="NCBI Taxonomy" id="1844966"/>
    <lineage>
        <taxon>Eukaryota</taxon>
        <taxon>Metazoa</taxon>
        <taxon>Spiralia</taxon>
        <taxon>Lophotrochozoa</taxon>
        <taxon>Platyhelminthes</taxon>
        <taxon>Monogenea</taxon>
        <taxon>Monopisthocotylea</taxon>
        <taxon>Dactylogyridea</taxon>
        <taxon>Ancyrocephalidae</taxon>
        <taxon>Cichlidogyrus</taxon>
    </lineage>
</organism>
<dbReference type="SUPFAM" id="SSF57850">
    <property type="entry name" value="RING/U-box"/>
    <property type="match status" value="1"/>
</dbReference>
<dbReference type="SMART" id="SM00184">
    <property type="entry name" value="RING"/>
    <property type="match status" value="1"/>
</dbReference>
<dbReference type="EC" id="2.3.2.27" evidence="3"/>
<protein>
    <recommendedName>
        <fullName evidence="3">RING-type E3 ubiquitin transferase</fullName>
        <ecNumber evidence="3">2.3.2.27</ecNumber>
    </recommendedName>
</protein>
<accession>A0ABD2QN10</accession>
<keyword evidence="8" id="KW-0833">Ubl conjugation pathway</keyword>
<feature type="coiled-coil region" evidence="12">
    <location>
        <begin position="119"/>
        <end position="146"/>
    </location>
</feature>
<name>A0ABD2QN10_9PLAT</name>
<evidence type="ECO:0000256" key="1">
    <source>
        <dbReference type="ARBA" id="ARBA00000900"/>
    </source>
</evidence>
<dbReference type="GO" id="GO:0061630">
    <property type="term" value="F:ubiquitin protein ligase activity"/>
    <property type="evidence" value="ECO:0007669"/>
    <property type="project" value="UniProtKB-EC"/>
</dbReference>
<comment type="caution">
    <text evidence="15">The sequence shown here is derived from an EMBL/GenBank/DDBJ whole genome shotgun (WGS) entry which is preliminary data.</text>
</comment>
<sequence length="192" mass="22840">MDLKCYICMNILQSPIRLPCQHVFCYDCILNAFDNANVECPLCRYRLLSWKRREKNLLKYLDRKVIAEIERRLPKFIERREKNPTENLTLEEEAMLDEENASTDGKSVSSKISKRGEIHQEYEELMKREKRNIDQENKENEILDNELATHLMYEDNLSLEDQWRIYKSCAQNAEPTVNLTEFDPFIPGSEEK</sequence>
<keyword evidence="10" id="KW-0539">Nucleus</keyword>
<comment type="subcellular location">
    <subcellularLocation>
        <location evidence="2">Nucleus</location>
    </subcellularLocation>
</comment>
<dbReference type="EMBL" id="JBJKFK010000021">
    <property type="protein sequence ID" value="KAL3320912.1"/>
    <property type="molecule type" value="Genomic_DNA"/>
</dbReference>
<evidence type="ECO:0000256" key="10">
    <source>
        <dbReference type="ARBA" id="ARBA00023242"/>
    </source>
</evidence>
<evidence type="ECO:0000313" key="15">
    <source>
        <dbReference type="EMBL" id="KAL3320912.1"/>
    </source>
</evidence>
<dbReference type="InterPro" id="IPR013083">
    <property type="entry name" value="Znf_RING/FYVE/PHD"/>
</dbReference>
<evidence type="ECO:0000313" key="16">
    <source>
        <dbReference type="Proteomes" id="UP001626550"/>
    </source>
</evidence>
<dbReference type="Gene3D" id="3.30.40.10">
    <property type="entry name" value="Zinc/RING finger domain, C3HC4 (zinc finger)"/>
    <property type="match status" value="1"/>
</dbReference>
<dbReference type="Proteomes" id="UP001626550">
    <property type="component" value="Unassembled WGS sequence"/>
</dbReference>
<gene>
    <name evidence="15" type="ORF">Ciccas_000397</name>
</gene>
<dbReference type="GO" id="GO:0008270">
    <property type="term" value="F:zinc ion binding"/>
    <property type="evidence" value="ECO:0007669"/>
    <property type="project" value="UniProtKB-KW"/>
</dbReference>
<feature type="compositionally biased region" description="Polar residues" evidence="13">
    <location>
        <begin position="102"/>
        <end position="111"/>
    </location>
</feature>
<evidence type="ECO:0000259" key="14">
    <source>
        <dbReference type="PROSITE" id="PS50089"/>
    </source>
</evidence>
<evidence type="ECO:0000256" key="11">
    <source>
        <dbReference type="PROSITE-ProRule" id="PRU00175"/>
    </source>
</evidence>